<evidence type="ECO:0000313" key="4">
    <source>
        <dbReference type="Proteomes" id="UP000613401"/>
    </source>
</evidence>
<reference evidence="3" key="1">
    <citation type="journal article" date="2020" name="Phytopathology">
        <title>Genome sequence and comparative analysis of Colletotrichum gloeosporioides isolated from Liriodendron leaves.</title>
        <authorList>
            <person name="Fu F.F."/>
            <person name="Hao Z."/>
            <person name="Wang P."/>
            <person name="Lu Y."/>
            <person name="Xue L.J."/>
            <person name="Wei G."/>
            <person name="Tian Y."/>
            <person name="Baishi H."/>
            <person name="Xu H."/>
            <person name="Shi J."/>
            <person name="Cheng T."/>
            <person name="Wang G."/>
            <person name="Yi Y."/>
            <person name="Chen J."/>
        </authorList>
    </citation>
    <scope>NUCLEOTIDE SEQUENCE</scope>
    <source>
        <strain evidence="3">Lc1</strain>
    </source>
</reference>
<dbReference type="PROSITE" id="PS50231">
    <property type="entry name" value="RICIN_B_LECTIN"/>
    <property type="match status" value="1"/>
</dbReference>
<dbReference type="EMBL" id="WVTB01000050">
    <property type="protein sequence ID" value="KAF3804488.1"/>
    <property type="molecule type" value="Genomic_DNA"/>
</dbReference>
<dbReference type="InterPro" id="IPR035992">
    <property type="entry name" value="Ricin_B-like_lectins"/>
</dbReference>
<proteinExistence type="predicted"/>
<organism evidence="3 4">
    <name type="scientific">Colletotrichum gloeosporioides</name>
    <name type="common">Anthracnose fungus</name>
    <name type="synonym">Glomerella cingulata</name>
    <dbReference type="NCBI Taxonomy" id="474922"/>
    <lineage>
        <taxon>Eukaryota</taxon>
        <taxon>Fungi</taxon>
        <taxon>Dikarya</taxon>
        <taxon>Ascomycota</taxon>
        <taxon>Pezizomycotina</taxon>
        <taxon>Sordariomycetes</taxon>
        <taxon>Hypocreomycetidae</taxon>
        <taxon>Glomerellales</taxon>
        <taxon>Glomerellaceae</taxon>
        <taxon>Colletotrichum</taxon>
        <taxon>Colletotrichum gloeosporioides species complex</taxon>
    </lineage>
</organism>
<feature type="compositionally biased region" description="Basic and acidic residues" evidence="1">
    <location>
        <begin position="273"/>
        <end position="287"/>
    </location>
</feature>
<feature type="region of interest" description="Disordered" evidence="1">
    <location>
        <begin position="633"/>
        <end position="662"/>
    </location>
</feature>
<feature type="region of interest" description="Disordered" evidence="1">
    <location>
        <begin position="187"/>
        <end position="233"/>
    </location>
</feature>
<keyword evidence="2" id="KW-0812">Transmembrane</keyword>
<dbReference type="AlphaFoldDB" id="A0A8H4CIB5"/>
<reference evidence="3" key="2">
    <citation type="submission" date="2020-03" db="EMBL/GenBank/DDBJ databases">
        <authorList>
            <person name="Fu F.-F."/>
            <person name="Chen J."/>
        </authorList>
    </citation>
    <scope>NUCLEOTIDE SEQUENCE</scope>
    <source>
        <strain evidence="3">Lc1</strain>
    </source>
</reference>
<comment type="caution">
    <text evidence="3">The sequence shown here is derived from an EMBL/GenBank/DDBJ whole genome shotgun (WGS) entry which is preliminary data.</text>
</comment>
<evidence type="ECO:0008006" key="5">
    <source>
        <dbReference type="Google" id="ProtNLM"/>
    </source>
</evidence>
<evidence type="ECO:0000256" key="1">
    <source>
        <dbReference type="SAM" id="MobiDB-lite"/>
    </source>
</evidence>
<dbReference type="CDD" id="cd00161">
    <property type="entry name" value="beta-trefoil_Ricin-like"/>
    <property type="match status" value="1"/>
</dbReference>
<feature type="region of interest" description="Disordered" evidence="1">
    <location>
        <begin position="272"/>
        <end position="308"/>
    </location>
</feature>
<feature type="compositionally biased region" description="Low complexity" evidence="1">
    <location>
        <begin position="288"/>
        <end position="299"/>
    </location>
</feature>
<dbReference type="Proteomes" id="UP000613401">
    <property type="component" value="Unassembled WGS sequence"/>
</dbReference>
<keyword evidence="4" id="KW-1185">Reference proteome</keyword>
<evidence type="ECO:0000256" key="2">
    <source>
        <dbReference type="SAM" id="Phobius"/>
    </source>
</evidence>
<protein>
    <recommendedName>
        <fullName evidence="5">Ricin B lectin domain-containing protein</fullName>
    </recommendedName>
</protein>
<evidence type="ECO:0000313" key="3">
    <source>
        <dbReference type="EMBL" id="KAF3804488.1"/>
    </source>
</evidence>
<dbReference type="RefSeq" id="XP_045263647.1">
    <property type="nucleotide sequence ID" value="XM_045400974.1"/>
</dbReference>
<dbReference type="GeneID" id="69008013"/>
<feature type="transmembrane region" description="Helical" evidence="2">
    <location>
        <begin position="239"/>
        <end position="264"/>
    </location>
</feature>
<gene>
    <name evidence="3" type="ORF">GCG54_00000842</name>
</gene>
<keyword evidence="2" id="KW-1133">Transmembrane helix</keyword>
<dbReference type="SUPFAM" id="SSF50370">
    <property type="entry name" value="Ricin B-like lectins"/>
    <property type="match status" value="1"/>
</dbReference>
<accession>A0A8H4CIB5</accession>
<name>A0A8H4CIB5_COLGL</name>
<keyword evidence="2" id="KW-0472">Membrane</keyword>
<dbReference type="Gene3D" id="2.80.10.50">
    <property type="match status" value="1"/>
</dbReference>
<sequence>MATLDPNAWYRISETRVDNSTGPFALNLQLRTEVNGLRVHPITGGTAAWQFQPYGDVKGRYLMRLDQTGVKAQLSACYDSGEPATGNTIACMKESSTDEAQLWDVSDFGSGTFKFVNVKNGTSYVLDVHPKDNLFMSNEIDGSEGVAENQLAQHWVLSSVSAVNDGAYSTIYSGVVQNVAVSTNSAALSSSATTTTRTTTTSTSTGSTQTSSTTGTASPADAMSTPTATSTPSKGISTAAGAGIGVAVALSVVGLIGAVAFFWWRRSQRPKTKYSEVEAKNGEHPDRGSSIGISQSGESAPSSLHGVSPTVGVSSLNAWQPASSVSVPPASSFVNGQPQHSGYYAPGQQATGGQQGGYYMDNQQQAIGGQQAAVYAGGQPMTITEQQNITYVSGPSPVTGGSYGGQQSDFAGGDGPIASLYGQRLPPTTSQTPGASIYGQRNAPTGGSASLYGQSVGSTTTTAAAVPRHQFDHPTAAAEFAPGAANTSAQRNVYGSSQNQTSSTVNLADFEPMPQPHELEAAEREIVRRQHELGTFHHGPDLSLNEQPAKAPEAPKVELSAYQHGPDTFSRNEAKMLGAPTAELGAYQHGPDTFENEHEAKVLGAYHPGQDAFTREREDKVLGSFHDIINLAKPTGRGGAAPQSYEMNPIRPTRGAHGDTNR</sequence>